<dbReference type="SUPFAM" id="SSF54928">
    <property type="entry name" value="RNA-binding domain, RBD"/>
    <property type="match status" value="1"/>
</dbReference>
<dbReference type="Proteomes" id="UP001292094">
    <property type="component" value="Unassembled WGS sequence"/>
</dbReference>
<keyword evidence="8" id="KW-1185">Reference proteome</keyword>
<dbReference type="InterPro" id="IPR012677">
    <property type="entry name" value="Nucleotide-bd_a/b_plait_sf"/>
</dbReference>
<feature type="compositionally biased region" description="Basic and acidic residues" evidence="5">
    <location>
        <begin position="252"/>
        <end position="379"/>
    </location>
</feature>
<evidence type="ECO:0000256" key="1">
    <source>
        <dbReference type="ARBA" id="ARBA00004123"/>
    </source>
</evidence>
<dbReference type="GO" id="GO:0003729">
    <property type="term" value="F:mRNA binding"/>
    <property type="evidence" value="ECO:0007669"/>
    <property type="project" value="TreeGrafter"/>
</dbReference>
<dbReference type="PANTHER" id="PTHR13952">
    <property type="entry name" value="U1 SMALL NUCLEAR RIBONUCLEOPROTEIN 70 KD"/>
    <property type="match status" value="1"/>
</dbReference>
<dbReference type="GO" id="GO:0071011">
    <property type="term" value="C:precatalytic spliceosome"/>
    <property type="evidence" value="ECO:0007669"/>
    <property type="project" value="TreeGrafter"/>
</dbReference>
<feature type="compositionally biased region" description="Basic and acidic residues" evidence="5">
    <location>
        <begin position="192"/>
        <end position="245"/>
    </location>
</feature>
<protein>
    <recommendedName>
        <fullName evidence="6">RRM domain-containing protein</fullName>
    </recommendedName>
</protein>
<evidence type="ECO:0000256" key="4">
    <source>
        <dbReference type="PROSITE-ProRule" id="PRU00176"/>
    </source>
</evidence>
<dbReference type="InterPro" id="IPR000504">
    <property type="entry name" value="RRM_dom"/>
</dbReference>
<proteinExistence type="predicted"/>
<dbReference type="GO" id="GO:0017069">
    <property type="term" value="F:snRNA binding"/>
    <property type="evidence" value="ECO:0007669"/>
    <property type="project" value="TreeGrafter"/>
</dbReference>
<dbReference type="InterPro" id="IPR051183">
    <property type="entry name" value="U1_U11-U12_snRNP_70-35kDa"/>
</dbReference>
<evidence type="ECO:0000259" key="6">
    <source>
        <dbReference type="PROSITE" id="PS50102"/>
    </source>
</evidence>
<organism evidence="7 8">
    <name type="scientific">Petrolisthes manimaculis</name>
    <dbReference type="NCBI Taxonomy" id="1843537"/>
    <lineage>
        <taxon>Eukaryota</taxon>
        <taxon>Metazoa</taxon>
        <taxon>Ecdysozoa</taxon>
        <taxon>Arthropoda</taxon>
        <taxon>Crustacea</taxon>
        <taxon>Multicrustacea</taxon>
        <taxon>Malacostraca</taxon>
        <taxon>Eumalacostraca</taxon>
        <taxon>Eucarida</taxon>
        <taxon>Decapoda</taxon>
        <taxon>Pleocyemata</taxon>
        <taxon>Anomura</taxon>
        <taxon>Galatheoidea</taxon>
        <taxon>Porcellanidae</taxon>
        <taxon>Petrolisthes</taxon>
    </lineage>
</organism>
<evidence type="ECO:0000313" key="8">
    <source>
        <dbReference type="Proteomes" id="UP001292094"/>
    </source>
</evidence>
<comment type="caution">
    <text evidence="7">The sequence shown here is derived from an EMBL/GenBank/DDBJ whole genome shotgun (WGS) entry which is preliminary data.</text>
</comment>
<comment type="subcellular location">
    <subcellularLocation>
        <location evidence="1">Nucleus</location>
    </subcellularLocation>
</comment>
<dbReference type="Gene3D" id="3.30.70.330">
    <property type="match status" value="1"/>
</dbReference>
<dbReference type="AlphaFoldDB" id="A0AAE1TVK2"/>
<sequence>MGEKWNPIAREYHPLSAGSLDGTDTEPHDRGVWRALHSTYTPPDVDCQHERTLFVGRLPHKVAKDKLHQMFSRFGVVEQAWLVRDLVTGASKGYGFVQFRRKKDAAIAFMEAKGIEFEGCPALVDWEAGHKLKGWVPRRLGGGWGGRKEAGQLRFGCRDRPWKKPIILPLPNTKTHQQTQDKAKALDVLSSGDDKQRSQQRNDKGDDGEGNIKLHKQKTERTRQHKSHQQERRTREKDRDNESSHKSKRRVRDTDRDSESSHEHKSYERERRPKERDGERNYEGRSRERERRVRERDAERSHERERDAERSHERERDAERSHERDKTYRERRHESERSRDEDKRRERERYSKGGNFIDERNYEYERNYKKSSDYKRYYD</sequence>
<dbReference type="SMART" id="SM00360">
    <property type="entry name" value="RRM"/>
    <property type="match status" value="1"/>
</dbReference>
<evidence type="ECO:0000256" key="5">
    <source>
        <dbReference type="SAM" id="MobiDB-lite"/>
    </source>
</evidence>
<dbReference type="Pfam" id="PF00076">
    <property type="entry name" value="RRM_1"/>
    <property type="match status" value="1"/>
</dbReference>
<dbReference type="EMBL" id="JAWZYT010003258">
    <property type="protein sequence ID" value="KAK4299372.1"/>
    <property type="molecule type" value="Genomic_DNA"/>
</dbReference>
<evidence type="ECO:0000313" key="7">
    <source>
        <dbReference type="EMBL" id="KAK4299372.1"/>
    </source>
</evidence>
<dbReference type="PANTHER" id="PTHR13952:SF6">
    <property type="entry name" value="U11_U12 SMALL NUCLEAR RIBONUCLEOPROTEIN 35 KDA PROTEIN"/>
    <property type="match status" value="1"/>
</dbReference>
<keyword evidence="2 4" id="KW-0694">RNA-binding</keyword>
<accession>A0AAE1TVK2</accession>
<gene>
    <name evidence="7" type="ORF">Pmani_028347</name>
</gene>
<name>A0AAE1TVK2_9EUCA</name>
<feature type="domain" description="RRM" evidence="6">
    <location>
        <begin position="51"/>
        <end position="129"/>
    </location>
</feature>
<reference evidence="7" key="1">
    <citation type="submission" date="2023-11" db="EMBL/GenBank/DDBJ databases">
        <title>Genome assemblies of two species of porcelain crab, Petrolisthes cinctipes and Petrolisthes manimaculis (Anomura: Porcellanidae).</title>
        <authorList>
            <person name="Angst P."/>
        </authorList>
    </citation>
    <scope>NUCLEOTIDE SEQUENCE</scope>
    <source>
        <strain evidence="7">PB745_02</strain>
        <tissue evidence="7">Gill</tissue>
    </source>
</reference>
<evidence type="ECO:0000256" key="2">
    <source>
        <dbReference type="ARBA" id="ARBA00022884"/>
    </source>
</evidence>
<dbReference type="GO" id="GO:0000398">
    <property type="term" value="P:mRNA splicing, via spliceosome"/>
    <property type="evidence" value="ECO:0007669"/>
    <property type="project" value="TreeGrafter"/>
</dbReference>
<dbReference type="InterPro" id="IPR035979">
    <property type="entry name" value="RBD_domain_sf"/>
</dbReference>
<dbReference type="PROSITE" id="PS50102">
    <property type="entry name" value="RRM"/>
    <property type="match status" value="1"/>
</dbReference>
<feature type="region of interest" description="Disordered" evidence="5">
    <location>
        <begin position="166"/>
        <end position="379"/>
    </location>
</feature>
<evidence type="ECO:0000256" key="3">
    <source>
        <dbReference type="ARBA" id="ARBA00023242"/>
    </source>
</evidence>
<keyword evidence="3" id="KW-0539">Nucleus</keyword>